<feature type="compositionally biased region" description="Basic and acidic residues" evidence="1">
    <location>
        <begin position="668"/>
        <end position="682"/>
    </location>
</feature>
<evidence type="ECO:0000256" key="1">
    <source>
        <dbReference type="SAM" id="MobiDB-lite"/>
    </source>
</evidence>
<reference evidence="3 4" key="1">
    <citation type="journal article" date="2021" name="J. Hered.">
        <title>A chromosome-level genome assembly of the parasitoid wasp, Cotesia glomerata (Hymenoptera: Braconidae).</title>
        <authorList>
            <person name="Pinto B.J."/>
            <person name="Weis J.J."/>
            <person name="Gamble T."/>
            <person name="Ode P.J."/>
            <person name="Paul R."/>
            <person name="Zaspel J.M."/>
        </authorList>
    </citation>
    <scope>NUCLEOTIDE SEQUENCE [LARGE SCALE GENOMIC DNA]</scope>
    <source>
        <strain evidence="3">CgM1</strain>
    </source>
</reference>
<feature type="region of interest" description="Disordered" evidence="1">
    <location>
        <begin position="183"/>
        <end position="207"/>
    </location>
</feature>
<sequence>MILVLLLLSSVLTVACSEILSIEDYSILDNVNAANEQEKEYDDESFIDDGLRFRQEAEDNEPLRNNEPFEDDDVNLQTHAAIRSANADDDCDLRQSERLDYFDYLHHKVDSEDNELSGNSYIENNDMLNDVDLVNGPNPWLPAYGYQIQHQQTYNRPTHEEQSNENCLSQQIDFLETIFEETSEDLQSDSDRSDGEQLDSNESECNSMVPDKCRCQNNTSECYCWCKSSSTALMKDNNRWSTLPRSLSRSSTSSCSSSLVQFENNERACAAVSPSGYSYDSLEYSNCSNSYFDNTSPDSLEDSENENYNPSKRFDSNNDNVQFYAKIRPYKSFESLDTSCDNSQFVGMTTFKQPKLKRDVWEPRYDEEKNYLRSTLDSDNNYRHQASMEWTSTIDLREIGLESDGREAVLLNLTRSQVGSFSDSPYTKLNIDYSSNNQPSRIMPVEQRGWSNSMSSDFNFRFTNKSRSVPSLPTDLDGLSTDYLTRNLYCNDIYDTSVSNTGLSSFKYSENFTRVNSVPVNLNLFGSFDTANEQVVSITYDSMNSEDNNREMADYQPNEMAHYQFNTIISNNTEDNDIIAKGKVKELPSIENEIEQVNDNCDISSSVILKENTNDESNNIVKKKTVKIQDRGFDVLTIENNIDAVVDEAIRQLGSKVEEIITSPDNMEQVKDSIPRTPSTKDRSRRVKNNASYELAQQWEIEDKNFKYSPSSSAAGYSSPNTRKRVLNNASYELAQQSDYIKALHLTSRPFQRMDACDELNEAGFGDQKCGVSSSAGAGDRNQSDDNNLLSQIKKNSVCFSIYGETGNCIPNAVGPILDDEVDFSYLETKVIANEPVIREFESLLLSTGNDKKTYDNNSNYSDEQKEEEEEEKMDINSCDNLTNNSNKKLNDIEVENNSEDPELNEFCISNEMALLVDNSNLKVNGADINEGVFAENHRQNPQPIEEEEKLPMVLVEESILKKNPSEVGESTRQQHKQQCTEPKPTQQNIVNTTSVVCNHALTSASNTRSGNSIVGRDLDECGTESEGKKEEVIYEGSDNQPWSKPMLVMLTKSLENERLDSTTASLTTTTTTARSTMVTVPPASDATMSEDDKNKKSRIGGFLQRFSKFRFSGRSKSPRLDASNKKSKIITDTRSCGTQSVNVGKRVAEHNYIIIPLHAPEEETNNDQRRKQQQLCEISKNISVADNNPELNASSVGSRLFLSLSLFLFHDSEILYEKYHAIEAFVMVICVKYSVGGLTHIYNVD</sequence>
<evidence type="ECO:0000313" key="3">
    <source>
        <dbReference type="EMBL" id="KAH0533725.1"/>
    </source>
</evidence>
<gene>
    <name evidence="3" type="ORF">KQX54_000224</name>
</gene>
<accession>A0AAV7HQM0</accession>
<feature type="non-terminal residue" evidence="3">
    <location>
        <position position="1246"/>
    </location>
</feature>
<organism evidence="3 4">
    <name type="scientific">Cotesia glomerata</name>
    <name type="common">Lepidopteran parasitic wasp</name>
    <name type="synonym">Apanteles glomeratus</name>
    <dbReference type="NCBI Taxonomy" id="32391"/>
    <lineage>
        <taxon>Eukaryota</taxon>
        <taxon>Metazoa</taxon>
        <taxon>Ecdysozoa</taxon>
        <taxon>Arthropoda</taxon>
        <taxon>Hexapoda</taxon>
        <taxon>Insecta</taxon>
        <taxon>Pterygota</taxon>
        <taxon>Neoptera</taxon>
        <taxon>Endopterygota</taxon>
        <taxon>Hymenoptera</taxon>
        <taxon>Apocrita</taxon>
        <taxon>Ichneumonoidea</taxon>
        <taxon>Braconidae</taxon>
        <taxon>Microgastrinae</taxon>
        <taxon>Cotesia</taxon>
    </lineage>
</organism>
<name>A0AAV7HQM0_COTGL</name>
<proteinExistence type="predicted"/>
<feature type="signal peptide" evidence="2">
    <location>
        <begin position="1"/>
        <end position="17"/>
    </location>
</feature>
<keyword evidence="2" id="KW-0732">Signal</keyword>
<protein>
    <submittedName>
        <fullName evidence="3">Uncharacterized protein</fullName>
    </submittedName>
</protein>
<keyword evidence="4" id="KW-1185">Reference proteome</keyword>
<feature type="compositionally biased region" description="Polar residues" evidence="1">
    <location>
        <begin position="969"/>
        <end position="988"/>
    </location>
</feature>
<dbReference type="AlphaFoldDB" id="A0AAV7HQM0"/>
<feature type="chain" id="PRO_5043653088" evidence="2">
    <location>
        <begin position="18"/>
        <end position="1246"/>
    </location>
</feature>
<dbReference type="EMBL" id="JAHXZJ010002987">
    <property type="protein sequence ID" value="KAH0533725.1"/>
    <property type="molecule type" value="Genomic_DNA"/>
</dbReference>
<feature type="region of interest" description="Disordered" evidence="1">
    <location>
        <begin position="964"/>
        <end position="988"/>
    </location>
</feature>
<evidence type="ECO:0000313" key="4">
    <source>
        <dbReference type="Proteomes" id="UP000826195"/>
    </source>
</evidence>
<feature type="region of interest" description="Disordered" evidence="1">
    <location>
        <begin position="666"/>
        <end position="688"/>
    </location>
</feature>
<dbReference type="Proteomes" id="UP000826195">
    <property type="component" value="Unassembled WGS sequence"/>
</dbReference>
<feature type="region of interest" description="Disordered" evidence="1">
    <location>
        <begin position="852"/>
        <end position="883"/>
    </location>
</feature>
<feature type="region of interest" description="Disordered" evidence="1">
    <location>
        <begin position="1006"/>
        <end position="1032"/>
    </location>
</feature>
<evidence type="ECO:0000256" key="2">
    <source>
        <dbReference type="SAM" id="SignalP"/>
    </source>
</evidence>
<comment type="caution">
    <text evidence="3">The sequence shown here is derived from an EMBL/GenBank/DDBJ whole genome shotgun (WGS) entry which is preliminary data.</text>
</comment>